<dbReference type="Proteomes" id="UP001596045">
    <property type="component" value="Unassembled WGS sequence"/>
</dbReference>
<dbReference type="PROSITE" id="PS51585">
    <property type="entry name" value="SAM_MT_TPMT"/>
    <property type="match status" value="1"/>
</dbReference>
<evidence type="ECO:0000313" key="6">
    <source>
        <dbReference type="Proteomes" id="UP001596045"/>
    </source>
</evidence>
<dbReference type="PANTHER" id="PTHR32183:SF6">
    <property type="entry name" value="CYSTEINE SULFINATE DESULFINASE_CYSTEINE DESULFURASE AND RELATED ENZYMES"/>
    <property type="match status" value="1"/>
</dbReference>
<name>A0ABW0M4Y3_9BURK</name>
<organism evidence="5 6">
    <name type="scientific">Paraherbaspirillum soli</name>
    <dbReference type="NCBI Taxonomy" id="631222"/>
    <lineage>
        <taxon>Bacteria</taxon>
        <taxon>Pseudomonadati</taxon>
        <taxon>Pseudomonadota</taxon>
        <taxon>Betaproteobacteria</taxon>
        <taxon>Burkholderiales</taxon>
        <taxon>Oxalobacteraceae</taxon>
        <taxon>Paraherbaspirillum</taxon>
    </lineage>
</organism>
<evidence type="ECO:0000313" key="5">
    <source>
        <dbReference type="EMBL" id="MFC5472854.1"/>
    </source>
</evidence>
<dbReference type="InterPro" id="IPR029063">
    <property type="entry name" value="SAM-dependent_MTases_sf"/>
</dbReference>
<dbReference type="GO" id="GO:0032259">
    <property type="term" value="P:methylation"/>
    <property type="evidence" value="ECO:0007669"/>
    <property type="project" value="UniProtKB-KW"/>
</dbReference>
<evidence type="ECO:0000256" key="3">
    <source>
        <dbReference type="ARBA" id="ARBA00022679"/>
    </source>
</evidence>
<dbReference type="InterPro" id="IPR008854">
    <property type="entry name" value="TPMT"/>
</dbReference>
<comment type="caution">
    <text evidence="5">The sequence shown here is derived from an EMBL/GenBank/DDBJ whole genome shotgun (WGS) entry which is preliminary data.</text>
</comment>
<dbReference type="EMBL" id="JBHSMT010000008">
    <property type="protein sequence ID" value="MFC5472854.1"/>
    <property type="molecule type" value="Genomic_DNA"/>
</dbReference>
<sequence length="207" mass="22947">MSIPKPPPTFKTRDPSEPGFWDERFEQAFIPWDKGGVPQALQDYLAQATPVATLIPGCGTGYEVAYMSEAGWDVTAIDFSAAAVSAAQAVLGRWAGRVLQADFFTFEPATPVELIYERAFLCALPPDKRPAIVQRWAELLAPGATLAGFFFFGDGPKGPPFGIARAELERLLRPYFELIDDQPVADSMEVFVGKERWQVWRRRTTGC</sequence>
<dbReference type="SUPFAM" id="SSF53335">
    <property type="entry name" value="S-adenosyl-L-methionine-dependent methyltransferases"/>
    <property type="match status" value="1"/>
</dbReference>
<keyword evidence="6" id="KW-1185">Reference proteome</keyword>
<keyword evidence="1" id="KW-0597">Phosphoprotein</keyword>
<dbReference type="CDD" id="cd02440">
    <property type="entry name" value="AdoMet_MTases"/>
    <property type="match status" value="1"/>
</dbReference>
<evidence type="ECO:0000256" key="1">
    <source>
        <dbReference type="ARBA" id="ARBA00022553"/>
    </source>
</evidence>
<reference evidence="6" key="1">
    <citation type="journal article" date="2019" name="Int. J. Syst. Evol. Microbiol.">
        <title>The Global Catalogue of Microorganisms (GCM) 10K type strain sequencing project: providing services to taxonomists for standard genome sequencing and annotation.</title>
        <authorList>
            <consortium name="The Broad Institute Genomics Platform"/>
            <consortium name="The Broad Institute Genome Sequencing Center for Infectious Disease"/>
            <person name="Wu L."/>
            <person name="Ma J."/>
        </authorList>
    </citation>
    <scope>NUCLEOTIDE SEQUENCE [LARGE SCALE GENOMIC DNA]</scope>
    <source>
        <strain evidence="6">JCM 17066</strain>
    </source>
</reference>
<accession>A0ABW0M4Y3</accession>
<protein>
    <submittedName>
        <fullName evidence="5">Methyltransferase</fullName>
    </submittedName>
</protein>
<dbReference type="Pfam" id="PF05724">
    <property type="entry name" value="TPMT"/>
    <property type="match status" value="1"/>
</dbReference>
<evidence type="ECO:0000256" key="4">
    <source>
        <dbReference type="ARBA" id="ARBA00022691"/>
    </source>
</evidence>
<keyword evidence="2 5" id="KW-0489">Methyltransferase</keyword>
<keyword evidence="3" id="KW-0808">Transferase</keyword>
<proteinExistence type="predicted"/>
<dbReference type="Gene3D" id="3.40.50.150">
    <property type="entry name" value="Vaccinia Virus protein VP39"/>
    <property type="match status" value="1"/>
</dbReference>
<dbReference type="GO" id="GO:0008168">
    <property type="term" value="F:methyltransferase activity"/>
    <property type="evidence" value="ECO:0007669"/>
    <property type="project" value="UniProtKB-KW"/>
</dbReference>
<dbReference type="RefSeq" id="WP_378994725.1">
    <property type="nucleotide sequence ID" value="NZ_JBHSMT010000008.1"/>
</dbReference>
<dbReference type="PANTHER" id="PTHR32183">
    <property type="match status" value="1"/>
</dbReference>
<evidence type="ECO:0000256" key="2">
    <source>
        <dbReference type="ARBA" id="ARBA00022603"/>
    </source>
</evidence>
<gene>
    <name evidence="5" type="ORF">ACFPM8_02680</name>
</gene>
<keyword evidence="4" id="KW-0949">S-adenosyl-L-methionine</keyword>